<comment type="caution">
    <text evidence="2">The sequence shown here is derived from an EMBL/GenBank/DDBJ whole genome shotgun (WGS) entry which is preliminary data.</text>
</comment>
<reference evidence="2 3" key="1">
    <citation type="submission" date="2013-09" db="EMBL/GenBank/DDBJ databases">
        <title>Genome sequencing of Phaeobacter antarcticus sp. nov. SM1211.</title>
        <authorList>
            <person name="Zhang X.-Y."/>
            <person name="Liu C."/>
            <person name="Chen X.-L."/>
            <person name="Xie B.-B."/>
            <person name="Qin Q.-L."/>
            <person name="Rong J.-C."/>
            <person name="Zhang Y.-Z."/>
        </authorList>
    </citation>
    <scope>NUCLEOTIDE SEQUENCE [LARGE SCALE GENOMIC DNA]</scope>
    <source>
        <strain evidence="2 3">SM1211</strain>
    </source>
</reference>
<keyword evidence="3" id="KW-1185">Reference proteome</keyword>
<dbReference type="SUPFAM" id="SSF53474">
    <property type="entry name" value="alpha/beta-Hydrolases"/>
    <property type="match status" value="2"/>
</dbReference>
<organism evidence="2 3">
    <name type="scientific">Puniceibacterium antarcticum</name>
    <dbReference type="NCBI Taxonomy" id="1206336"/>
    <lineage>
        <taxon>Bacteria</taxon>
        <taxon>Pseudomonadati</taxon>
        <taxon>Pseudomonadota</taxon>
        <taxon>Alphaproteobacteria</taxon>
        <taxon>Rhodobacterales</taxon>
        <taxon>Paracoccaceae</taxon>
        <taxon>Puniceibacterium</taxon>
    </lineage>
</organism>
<feature type="domain" description="Bacterial virulence" evidence="1">
    <location>
        <begin position="196"/>
        <end position="384"/>
    </location>
</feature>
<dbReference type="InterPro" id="IPR011225">
    <property type="entry name" value="IV_sec_VirJ"/>
</dbReference>
<dbReference type="InterPro" id="IPR029058">
    <property type="entry name" value="AB_hydrolase_fold"/>
</dbReference>
<dbReference type="Pfam" id="PF06057">
    <property type="entry name" value="VirJ"/>
    <property type="match status" value="1"/>
</dbReference>
<evidence type="ECO:0000313" key="3">
    <source>
        <dbReference type="Proteomes" id="UP000231259"/>
    </source>
</evidence>
<gene>
    <name evidence="2" type="ORF">P775_15925</name>
</gene>
<evidence type="ECO:0000313" key="2">
    <source>
        <dbReference type="EMBL" id="PIL19200.1"/>
    </source>
</evidence>
<evidence type="ECO:0000259" key="1">
    <source>
        <dbReference type="Pfam" id="PF06057"/>
    </source>
</evidence>
<dbReference type="PIRSF" id="PIRSF029063">
    <property type="entry name" value="IV_sec_VirJ"/>
    <property type="match status" value="1"/>
</dbReference>
<proteinExistence type="predicted"/>
<dbReference type="EMBL" id="AWWI01000108">
    <property type="protein sequence ID" value="PIL19200.1"/>
    <property type="molecule type" value="Genomic_DNA"/>
</dbReference>
<dbReference type="Proteomes" id="UP000231259">
    <property type="component" value="Unassembled WGS sequence"/>
</dbReference>
<sequence length="415" mass="43246">MLADELIARSAAVVGIALPEYLSNLANKSEDCHYLISDIESLSHQIQRATGGADYRAPILAGSDMGGGLALDLVDQTPSATIGATVVSDPAVAVPLDRPLCTDAKHTENDNGEIYTLPSSALVDPVTVVLSPSASVASRARAEAFGAAASGASVSEGAGSEGGLFAAALFEEVDKISAAPEALPVQVLGTIPTHGTMAIILSGDGGWRDLDRTIGGIFQTSGVPTVGLDSLRYFWGKRTPEQVAQDITSIVSRYSGPWNAPDVLLMGYSFGADVLPAAYLALDPAMQARVKQISLLGLSPAADWEITVSGWLDGPSPAATPTGPSLARIPAGLMQCVYGVAETDSPCPGLGKSGVETLQTEGGHHFDGNYRAIAQDILTSLDQRRARENEPRFGLGPARTHSVGCRLYPPRRKCI</sequence>
<accession>A0A2G8RCE7</accession>
<dbReference type="AlphaFoldDB" id="A0A2G8RCE7"/>
<dbReference type="InterPro" id="IPR010333">
    <property type="entry name" value="VirJ"/>
</dbReference>
<protein>
    <recommendedName>
        <fullName evidence="1">Bacterial virulence domain-containing protein</fullName>
    </recommendedName>
</protein>
<name>A0A2G8RCE7_9RHOB</name>
<dbReference type="Gene3D" id="3.40.50.1820">
    <property type="entry name" value="alpha/beta hydrolase"/>
    <property type="match status" value="1"/>
</dbReference>